<dbReference type="Pfam" id="PF24883">
    <property type="entry name" value="NPHP3_N"/>
    <property type="match status" value="1"/>
</dbReference>
<keyword evidence="6" id="KW-1185">Reference proteome</keyword>
<organism evidence="5 6">
    <name type="scientific">Colletotrichum chrysophilum</name>
    <dbReference type="NCBI Taxonomy" id="1836956"/>
    <lineage>
        <taxon>Eukaryota</taxon>
        <taxon>Fungi</taxon>
        <taxon>Dikarya</taxon>
        <taxon>Ascomycota</taxon>
        <taxon>Pezizomycotina</taxon>
        <taxon>Sordariomycetes</taxon>
        <taxon>Hypocreomycetidae</taxon>
        <taxon>Glomerellales</taxon>
        <taxon>Glomerellaceae</taxon>
        <taxon>Colletotrichum</taxon>
        <taxon>Colletotrichum gloeosporioides species complex</taxon>
    </lineage>
</organism>
<dbReference type="SUPFAM" id="SSF48403">
    <property type="entry name" value="Ankyrin repeat"/>
    <property type="match status" value="1"/>
</dbReference>
<dbReference type="PROSITE" id="PS50088">
    <property type="entry name" value="ANK_REPEAT"/>
    <property type="match status" value="4"/>
</dbReference>
<dbReference type="Proteomes" id="UP001243330">
    <property type="component" value="Unassembled WGS sequence"/>
</dbReference>
<sequence length="1233" mass="137906">MTNPSEDSGCLSVLSSCFKRRGKPRPGPSECPNQLAPLVSSATQVTELSSLNPANDETSASTNPEIQTPAFLEESSSAPSAVNVKDKPASVTPITDQESATTDRAAATVDLWQEAYNKVDENTRKWIDSIPGAANAKDPVKELVELVRLREEKHGKWAPKLTIGGRQIWRDYASRVISLLTAIGDIAVTVAPAPSSTVWSAVKMLLKTNVLEREDLVAVMGCADIVLCLVRRGIVYEEVYIRGLPRLPAQEYLKQELVKVYSNCLEFLAFVDCELHHGNMRRFLEALLDPGHGDKRVSAIKALEQRLQFAAQACEAKASSEHRGLIQSLAWPLKRVDDNVAAVLERLADKEKEKAMTYISTVPVGVHHNEKLGTGKSFLTSKVIDRYWAQSRNASQPPCEKSDEGVAFFYCNSSDTTRHSVHSVLRSYVRQLCEVTRDRKSVHKVVIDLYNRRAEIQSDITVEDCETALIEMINSYPRTVLILDALEECNKETRRKLIEIFKRLVERSNRLLKIFIASRPEHDLNGYMRSFQGPQTTITISTLDNRGDIKTFVDAEVDNFAANWEVETKQLIKDVLVEKSDGMFRWTYLQWEQLKDLSTNGGVKQRLGTLPKTLTEAYDEIYDRFDPGGVECFMMQRVVRWVMCARQPLESRALLAAIRIESEEANGEQSFDKADLTEPILEAVCRHLVVRDPKLGVWKFPHASVAEYFRAKNDSWVKDAEGKLTVILTKCLIDFCSSVWPMKCMMNDETVVELSDWLEARRAAPKHTLDPWHPLHRYITRNWLQHIHNISNEDSSILDVVQALKRFLGEASPQKPSWEYRAFCLIVISSDDWTYDNSSGNYMRASVDPYDNPVFGVVTFGLHRFLAGWWDKDVDISSLVNAEGSDLLAIAAYLGYTELCEYLIHQGCDININTKTTCHSALGASIHQQKIGTMRMLLEKGANLDRVMNHHSLLCLATEKGIDYCTLLLEKGADPNIECRSRSCFRFVSVFGVKHYLRRGLSRAAYSGNLSMMKALVDKGADVNPDNLRDLDGSPLAAAVYMGQLDCARFLIAKGAGVNAQLKYRDFGSLLTASVCSGELECARLLVEHGADVNMNPKFGPYGSPLAAAVSMGQLDCARFLVASGADVNAYLEFGEYGSVLAAAILGKHPVLDMVKFLVEEQQAGPSQLIYVRPRGKNDGRLRKRSIKEGWYDQKLRRTMAAYLTQELGIETQMLTSLGVPQEDVTPAVPSKT</sequence>
<proteinExistence type="predicted"/>
<name>A0AAD9AM94_9PEZI</name>
<evidence type="ECO:0000259" key="4">
    <source>
        <dbReference type="Pfam" id="PF24883"/>
    </source>
</evidence>
<feature type="domain" description="Nephrocystin 3-like N-terminal" evidence="4">
    <location>
        <begin position="371"/>
        <end position="519"/>
    </location>
</feature>
<dbReference type="PANTHER" id="PTHR10039">
    <property type="entry name" value="AMELOGENIN"/>
    <property type="match status" value="1"/>
</dbReference>
<evidence type="ECO:0000256" key="1">
    <source>
        <dbReference type="ARBA" id="ARBA00022737"/>
    </source>
</evidence>
<dbReference type="SMART" id="SM00248">
    <property type="entry name" value="ANK"/>
    <property type="match status" value="7"/>
</dbReference>
<dbReference type="InterPro" id="IPR036770">
    <property type="entry name" value="Ankyrin_rpt-contain_sf"/>
</dbReference>
<feature type="repeat" description="ANK" evidence="2">
    <location>
        <begin position="1001"/>
        <end position="1028"/>
    </location>
</feature>
<feature type="repeat" description="ANK" evidence="2">
    <location>
        <begin position="1104"/>
        <end position="1133"/>
    </location>
</feature>
<keyword evidence="2" id="KW-0040">ANK repeat</keyword>
<feature type="compositionally biased region" description="Polar residues" evidence="3">
    <location>
        <begin position="42"/>
        <end position="66"/>
    </location>
</feature>
<dbReference type="InterPro" id="IPR002110">
    <property type="entry name" value="Ankyrin_rpt"/>
</dbReference>
<dbReference type="PANTHER" id="PTHR10039:SF16">
    <property type="entry name" value="GPI INOSITOL-DEACYLASE"/>
    <property type="match status" value="1"/>
</dbReference>
<accession>A0AAD9AM94</accession>
<dbReference type="SUPFAM" id="SSF52540">
    <property type="entry name" value="P-loop containing nucleoside triphosphate hydrolases"/>
    <property type="match status" value="1"/>
</dbReference>
<evidence type="ECO:0000256" key="2">
    <source>
        <dbReference type="PROSITE-ProRule" id="PRU00023"/>
    </source>
</evidence>
<feature type="repeat" description="ANK" evidence="2">
    <location>
        <begin position="883"/>
        <end position="915"/>
    </location>
</feature>
<feature type="repeat" description="ANK" evidence="2">
    <location>
        <begin position="1031"/>
        <end position="1063"/>
    </location>
</feature>
<reference evidence="5" key="1">
    <citation type="submission" date="2023-01" db="EMBL/GenBank/DDBJ databases">
        <title>Colletotrichum chrysophilum M932 genome sequence.</title>
        <authorList>
            <person name="Baroncelli R."/>
        </authorList>
    </citation>
    <scope>NUCLEOTIDE SEQUENCE</scope>
    <source>
        <strain evidence="5">M932</strain>
    </source>
</reference>
<feature type="region of interest" description="Disordered" evidence="3">
    <location>
        <begin position="42"/>
        <end position="103"/>
    </location>
</feature>
<dbReference type="Gene3D" id="3.40.50.300">
    <property type="entry name" value="P-loop containing nucleotide triphosphate hydrolases"/>
    <property type="match status" value="1"/>
</dbReference>
<dbReference type="Pfam" id="PF12796">
    <property type="entry name" value="Ank_2"/>
    <property type="match status" value="3"/>
</dbReference>
<evidence type="ECO:0000313" key="6">
    <source>
        <dbReference type="Proteomes" id="UP001243330"/>
    </source>
</evidence>
<protein>
    <submittedName>
        <fullName evidence="5">Ankyrin repeat protein</fullName>
    </submittedName>
</protein>
<gene>
    <name evidence="5" type="ORF">CCHR01_08065</name>
</gene>
<dbReference type="Gene3D" id="1.25.40.20">
    <property type="entry name" value="Ankyrin repeat-containing domain"/>
    <property type="match status" value="2"/>
</dbReference>
<dbReference type="EMBL" id="JAQOWY010000147">
    <property type="protein sequence ID" value="KAK1849310.1"/>
    <property type="molecule type" value="Genomic_DNA"/>
</dbReference>
<evidence type="ECO:0000313" key="5">
    <source>
        <dbReference type="EMBL" id="KAK1849310.1"/>
    </source>
</evidence>
<comment type="caution">
    <text evidence="5">The sequence shown here is derived from an EMBL/GenBank/DDBJ whole genome shotgun (WGS) entry which is preliminary data.</text>
</comment>
<dbReference type="InterPro" id="IPR027417">
    <property type="entry name" value="P-loop_NTPase"/>
</dbReference>
<keyword evidence="1" id="KW-0677">Repeat</keyword>
<feature type="compositionally biased region" description="Polar residues" evidence="3">
    <location>
        <begin position="92"/>
        <end position="102"/>
    </location>
</feature>
<dbReference type="InterPro" id="IPR056884">
    <property type="entry name" value="NPHP3-like_N"/>
</dbReference>
<evidence type="ECO:0000256" key="3">
    <source>
        <dbReference type="SAM" id="MobiDB-lite"/>
    </source>
</evidence>
<dbReference type="AlphaFoldDB" id="A0AAD9AM94"/>